<dbReference type="InterPro" id="IPR004089">
    <property type="entry name" value="MCPsignal_dom"/>
</dbReference>
<dbReference type="PROSITE" id="PS50192">
    <property type="entry name" value="T_SNARE"/>
    <property type="match status" value="1"/>
</dbReference>
<dbReference type="Pfam" id="PF08447">
    <property type="entry name" value="PAS_3"/>
    <property type="match status" value="1"/>
</dbReference>
<keyword evidence="9 11" id="KW-0807">Transducer</keyword>
<comment type="subcellular location">
    <subcellularLocation>
        <location evidence="1">Cell inner membrane</location>
        <topology evidence="1">Multi-pass membrane protein</topology>
    </subcellularLocation>
</comment>
<feature type="domain" description="Methyl-accepting transducer" evidence="12">
    <location>
        <begin position="249"/>
        <end position="485"/>
    </location>
</feature>
<protein>
    <submittedName>
        <fullName evidence="16">Methyl-accepting chemotaxis protein</fullName>
    </submittedName>
</protein>
<keyword evidence="4" id="KW-0145">Chemotaxis</keyword>
<organism evidence="16 17">
    <name type="scientific">Idiomarina abyssalis</name>
    <dbReference type="NCBI Taxonomy" id="86102"/>
    <lineage>
        <taxon>Bacteria</taxon>
        <taxon>Pseudomonadati</taxon>
        <taxon>Pseudomonadota</taxon>
        <taxon>Gammaproteobacteria</taxon>
        <taxon>Alteromonadales</taxon>
        <taxon>Idiomarinaceae</taxon>
        <taxon>Idiomarina</taxon>
    </lineage>
</organism>
<keyword evidence="6" id="KW-0812">Transmembrane</keyword>
<evidence type="ECO:0000256" key="8">
    <source>
        <dbReference type="ARBA" id="ARBA00023136"/>
    </source>
</evidence>
<comment type="caution">
    <text evidence="16">The sequence shown here is derived from an EMBL/GenBank/DDBJ whole genome shotgun (WGS) entry which is preliminary data.</text>
</comment>
<dbReference type="InterPro" id="IPR000727">
    <property type="entry name" value="T_SNARE_dom"/>
</dbReference>
<evidence type="ECO:0000259" key="12">
    <source>
        <dbReference type="PROSITE" id="PS50111"/>
    </source>
</evidence>
<dbReference type="InterPro" id="IPR004090">
    <property type="entry name" value="Chemotax_Me-accpt_rcpt"/>
</dbReference>
<dbReference type="EMBL" id="JAEMOS010000011">
    <property type="protein sequence ID" value="MBJ7266154.1"/>
    <property type="molecule type" value="Genomic_DNA"/>
</dbReference>
<dbReference type="PROSITE" id="PS50111">
    <property type="entry name" value="CHEMOTAXIS_TRANSDUC_2"/>
    <property type="match status" value="1"/>
</dbReference>
<dbReference type="GO" id="GO:0007165">
    <property type="term" value="P:signal transduction"/>
    <property type="evidence" value="ECO:0007669"/>
    <property type="project" value="UniProtKB-KW"/>
</dbReference>
<comment type="similarity">
    <text evidence="10">Belongs to the methyl-accepting chemotaxis (MCP) protein family.</text>
</comment>
<evidence type="ECO:0000256" key="4">
    <source>
        <dbReference type="ARBA" id="ARBA00022500"/>
    </source>
</evidence>
<dbReference type="FunFam" id="3.30.450.20:FF:000046">
    <property type="entry name" value="Aerotaxis sensor receptor"/>
    <property type="match status" value="1"/>
</dbReference>
<dbReference type="SUPFAM" id="SSF58104">
    <property type="entry name" value="Methyl-accepting chemotaxis protein (MCP) signaling domain"/>
    <property type="match status" value="1"/>
</dbReference>
<keyword evidence="5" id="KW-0997">Cell inner membrane</keyword>
<dbReference type="CDD" id="cd11386">
    <property type="entry name" value="MCP_signal"/>
    <property type="match status" value="1"/>
</dbReference>
<evidence type="ECO:0000256" key="9">
    <source>
        <dbReference type="ARBA" id="ARBA00023224"/>
    </source>
</evidence>
<sequence length="523" mass="57290">MKNNGPVTGKENRFPDHYRLISSTDLKGVIKHCNEDFVNVSGYTRDELIDSPHNLLRHPDMPASVFENMWKTIKRGKPWMGLVKNRCKNGDHYWVSAYVTPIMENGKPVGFESVRVAASDHRKKRAQRIYERLNSGKHAIPLGKRLWLGCKDLMPVVIPGVIASAAIALLGEPTSALIALAATAITTFAYATYIGRMLQGLLELRPEAFDSELVGMTYFDKQGREAKLAMQLVSEGARNRTALSRMKDAVGSLLKVTNDTYDQAQLSKQYVDKQTAATEQTATAMNEMASAIQEVADTVERNAQQAESAKTNVDESVGLAREASEVIVQLHDAVRQIAATVKELDESTGAIGEAADLISSIADQTNLLALNAAIEAARAGEHGRGFSVVADEVRSLASRTTQSTEGIHKVIQQLRERARNAVEVSKQGEEAASEGVEKVRLADTALGEISVAIQDISDMSTQMASAVEEQSGVAEHISEQITEIADTARHTQQTAEQTQRSSNELQNTSQQLYSLIERFNLER</sequence>
<evidence type="ECO:0000256" key="1">
    <source>
        <dbReference type="ARBA" id="ARBA00004429"/>
    </source>
</evidence>
<dbReference type="PANTHER" id="PTHR32089">
    <property type="entry name" value="METHYL-ACCEPTING CHEMOTAXIS PROTEIN MCPB"/>
    <property type="match status" value="1"/>
</dbReference>
<dbReference type="AlphaFoldDB" id="A0A8I1KH16"/>
<dbReference type="PRINTS" id="PR00260">
    <property type="entry name" value="CHEMTRNSDUCR"/>
</dbReference>
<evidence type="ECO:0000256" key="6">
    <source>
        <dbReference type="ARBA" id="ARBA00022692"/>
    </source>
</evidence>
<evidence type="ECO:0000313" key="17">
    <source>
        <dbReference type="Proteomes" id="UP000621390"/>
    </source>
</evidence>
<proteinExistence type="inferred from homology"/>
<name>A0A8I1KH16_9GAMM</name>
<keyword evidence="8" id="KW-0472">Membrane</keyword>
<evidence type="ECO:0000259" key="13">
    <source>
        <dbReference type="PROSITE" id="PS50112"/>
    </source>
</evidence>
<evidence type="ECO:0000256" key="3">
    <source>
        <dbReference type="ARBA" id="ARBA00022481"/>
    </source>
</evidence>
<evidence type="ECO:0000256" key="7">
    <source>
        <dbReference type="ARBA" id="ARBA00022989"/>
    </source>
</evidence>
<evidence type="ECO:0000313" key="15">
    <source>
        <dbReference type="EMBL" id="MBJ7266154.1"/>
    </source>
</evidence>
<dbReference type="SUPFAM" id="SSF55785">
    <property type="entry name" value="PYP-like sensor domain (PAS domain)"/>
    <property type="match status" value="1"/>
</dbReference>
<evidence type="ECO:0000313" key="18">
    <source>
        <dbReference type="Proteomes" id="UP000655994"/>
    </source>
</evidence>
<accession>A0A8I1KH16</accession>
<dbReference type="InterPro" id="IPR035965">
    <property type="entry name" value="PAS-like_dom_sf"/>
</dbReference>
<evidence type="ECO:0000256" key="10">
    <source>
        <dbReference type="ARBA" id="ARBA00029447"/>
    </source>
</evidence>
<dbReference type="RefSeq" id="WP_199493943.1">
    <property type="nucleotide sequence ID" value="NZ_JAEMOO010000005.1"/>
</dbReference>
<reference evidence="16 18" key="1">
    <citation type="submission" date="2020-09" db="EMBL/GenBank/DDBJ databases">
        <title>Draft Genomes of Bacterial Isolates from North Pond Shallow Sediments.</title>
        <authorList>
            <person name="Kiel Reese B."/>
            <person name="Mullis M."/>
            <person name="Weisend R.E."/>
        </authorList>
    </citation>
    <scope>NUCLEOTIDE SEQUENCE</scope>
    <source>
        <strain evidence="16">KJE-2</strain>
        <strain evidence="15 18">KJE-3</strain>
    </source>
</reference>
<dbReference type="InterPro" id="IPR000014">
    <property type="entry name" value="PAS"/>
</dbReference>
<dbReference type="Gene3D" id="3.30.450.20">
    <property type="entry name" value="PAS domain"/>
    <property type="match status" value="1"/>
</dbReference>
<evidence type="ECO:0000313" key="16">
    <source>
        <dbReference type="EMBL" id="MBJ7316293.1"/>
    </source>
</evidence>
<keyword evidence="18" id="KW-1185">Reference proteome</keyword>
<gene>
    <name evidence="15" type="ORF">JHC10_04250</name>
    <name evidence="16" type="ORF">JHC11_09900</name>
</gene>
<keyword evidence="2" id="KW-1003">Cell membrane</keyword>
<evidence type="ECO:0000256" key="5">
    <source>
        <dbReference type="ARBA" id="ARBA00022519"/>
    </source>
</evidence>
<dbReference type="FunFam" id="1.10.287.950:FF:000001">
    <property type="entry name" value="Methyl-accepting chemotaxis sensory transducer"/>
    <property type="match status" value="1"/>
</dbReference>
<evidence type="ECO:0000256" key="11">
    <source>
        <dbReference type="PROSITE-ProRule" id="PRU00284"/>
    </source>
</evidence>
<keyword evidence="7" id="KW-1133">Transmembrane helix</keyword>
<dbReference type="Gene3D" id="1.10.287.950">
    <property type="entry name" value="Methyl-accepting chemotaxis protein"/>
    <property type="match status" value="1"/>
</dbReference>
<keyword evidence="3" id="KW-0488">Methylation</keyword>
<evidence type="ECO:0000256" key="2">
    <source>
        <dbReference type="ARBA" id="ARBA00022475"/>
    </source>
</evidence>
<dbReference type="InterPro" id="IPR013655">
    <property type="entry name" value="PAS_fold_3"/>
</dbReference>
<dbReference type="Proteomes" id="UP000655994">
    <property type="component" value="Unassembled WGS sequence"/>
</dbReference>
<dbReference type="NCBIfam" id="TIGR00229">
    <property type="entry name" value="sensory_box"/>
    <property type="match status" value="1"/>
</dbReference>
<dbReference type="SMART" id="SM00283">
    <property type="entry name" value="MA"/>
    <property type="match status" value="1"/>
</dbReference>
<dbReference type="GO" id="GO:0052131">
    <property type="term" value="P:positive aerotaxis"/>
    <property type="evidence" value="ECO:0007669"/>
    <property type="project" value="UniProtKB-ARBA"/>
</dbReference>
<dbReference type="EMBL" id="JAEMOP010000009">
    <property type="protein sequence ID" value="MBJ7316293.1"/>
    <property type="molecule type" value="Genomic_DNA"/>
</dbReference>
<evidence type="ECO:0000259" key="14">
    <source>
        <dbReference type="PROSITE" id="PS50192"/>
    </source>
</evidence>
<dbReference type="GO" id="GO:0005886">
    <property type="term" value="C:plasma membrane"/>
    <property type="evidence" value="ECO:0007669"/>
    <property type="project" value="UniProtKB-SubCell"/>
</dbReference>
<dbReference type="GO" id="GO:0004888">
    <property type="term" value="F:transmembrane signaling receptor activity"/>
    <property type="evidence" value="ECO:0007669"/>
    <property type="project" value="InterPro"/>
</dbReference>
<dbReference type="Pfam" id="PF00015">
    <property type="entry name" value="MCPsignal"/>
    <property type="match status" value="1"/>
</dbReference>
<dbReference type="PANTHER" id="PTHR32089:SF74">
    <property type="entry name" value="METHYL-ACCEPTING CHEMOTAXIS PROTEIN AER"/>
    <property type="match status" value="1"/>
</dbReference>
<feature type="domain" description="T-SNARE coiled-coil homology" evidence="14">
    <location>
        <begin position="443"/>
        <end position="498"/>
    </location>
</feature>
<feature type="domain" description="PAS" evidence="13">
    <location>
        <begin position="25"/>
        <end position="76"/>
    </location>
</feature>
<dbReference type="Proteomes" id="UP000621390">
    <property type="component" value="Unassembled WGS sequence"/>
</dbReference>
<dbReference type="PROSITE" id="PS50112">
    <property type="entry name" value="PAS"/>
    <property type="match status" value="1"/>
</dbReference>
<dbReference type="CDD" id="cd00130">
    <property type="entry name" value="PAS"/>
    <property type="match status" value="1"/>
</dbReference>